<dbReference type="InterPro" id="IPR035906">
    <property type="entry name" value="MetI-like_sf"/>
</dbReference>
<keyword evidence="5 8" id="KW-0812">Transmembrane</keyword>
<feature type="transmembrane region" description="Helical" evidence="8">
    <location>
        <begin position="65"/>
        <end position="95"/>
    </location>
</feature>
<keyword evidence="2 8" id="KW-0813">Transport</keyword>
<feature type="transmembrane region" description="Helical" evidence="8">
    <location>
        <begin position="137"/>
        <end position="160"/>
    </location>
</feature>
<comment type="subcellular location">
    <subcellularLocation>
        <location evidence="1">Cell inner membrane</location>
        <topology evidence="1">Multi-pass membrane protein</topology>
    </subcellularLocation>
    <subcellularLocation>
        <location evidence="8">Cell membrane</location>
        <topology evidence="8">Multi-pass membrane protein</topology>
    </subcellularLocation>
</comment>
<feature type="transmembrane region" description="Helical" evidence="8">
    <location>
        <begin position="107"/>
        <end position="131"/>
    </location>
</feature>
<dbReference type="Gene3D" id="1.10.3720.10">
    <property type="entry name" value="MetI-like"/>
    <property type="match status" value="1"/>
</dbReference>
<dbReference type="AlphaFoldDB" id="A0A5J6N770"/>
<keyword evidence="7 8" id="KW-0472">Membrane</keyword>
<dbReference type="Pfam" id="PF00528">
    <property type="entry name" value="BPD_transp_1"/>
    <property type="match status" value="1"/>
</dbReference>
<dbReference type="PANTHER" id="PTHR43357:SF4">
    <property type="entry name" value="INNER MEMBRANE ABC TRANSPORTER PERMEASE PROTEIN YDCV"/>
    <property type="match status" value="1"/>
</dbReference>
<keyword evidence="3" id="KW-1003">Cell membrane</keyword>
<evidence type="ECO:0000256" key="4">
    <source>
        <dbReference type="ARBA" id="ARBA00022519"/>
    </source>
</evidence>
<dbReference type="PROSITE" id="PS50928">
    <property type="entry name" value="ABC_TM1"/>
    <property type="match status" value="1"/>
</dbReference>
<evidence type="ECO:0000256" key="2">
    <source>
        <dbReference type="ARBA" id="ARBA00022448"/>
    </source>
</evidence>
<dbReference type="RefSeq" id="WP_151119872.1">
    <property type="nucleotide sequence ID" value="NZ_CP042582.1"/>
</dbReference>
<evidence type="ECO:0000256" key="7">
    <source>
        <dbReference type="ARBA" id="ARBA00023136"/>
    </source>
</evidence>
<dbReference type="Proteomes" id="UP000325797">
    <property type="component" value="Chromosome"/>
</dbReference>
<evidence type="ECO:0000256" key="1">
    <source>
        <dbReference type="ARBA" id="ARBA00004429"/>
    </source>
</evidence>
<dbReference type="CDD" id="cd06261">
    <property type="entry name" value="TM_PBP2"/>
    <property type="match status" value="1"/>
</dbReference>
<keyword evidence="6 8" id="KW-1133">Transmembrane helix</keyword>
<name>A0A5J6N770_9PROT</name>
<evidence type="ECO:0000256" key="3">
    <source>
        <dbReference type="ARBA" id="ARBA00022475"/>
    </source>
</evidence>
<sequence length="266" mass="28962">MLLSLNRMGPGRFGLYAIGILVAAFLLLPIVFIAALSFGSSRWLAFPPPGWTLQWYEEFFADSRWIDAILVSIRVGAAVMAASILLGLPASFALVRGRFRGRELLRAFFIGPMIVPLIILAIALYGLFLHIGLNGTFIGFVAGHLVIALPFSIICISNALESFDESIEKAAIICGATPAQAIWRITLPSIRMGIFAGALFSFLASWDEVVVGIFMASPDMQTLPVRMWNTLRNDLSPVIAAVSTLLILVTIAILAVVMLVQKKRAR</sequence>
<dbReference type="SUPFAM" id="SSF161098">
    <property type="entry name" value="MetI-like"/>
    <property type="match status" value="1"/>
</dbReference>
<feature type="transmembrane region" description="Helical" evidence="8">
    <location>
        <begin position="235"/>
        <end position="260"/>
    </location>
</feature>
<gene>
    <name evidence="10" type="ORF">FRZ61_45510</name>
</gene>
<protein>
    <submittedName>
        <fullName evidence="10">Polyamine ABC transporter permease</fullName>
    </submittedName>
</protein>
<evidence type="ECO:0000256" key="8">
    <source>
        <dbReference type="RuleBase" id="RU363032"/>
    </source>
</evidence>
<evidence type="ECO:0000256" key="6">
    <source>
        <dbReference type="ARBA" id="ARBA00022989"/>
    </source>
</evidence>
<evidence type="ECO:0000313" key="10">
    <source>
        <dbReference type="EMBL" id="QEX24610.1"/>
    </source>
</evidence>
<reference evidence="10 11" key="1">
    <citation type="submission" date="2019-08" db="EMBL/GenBank/DDBJ databases">
        <title>Hyperibacter terrae gen. nov., sp. nov. and Hyperibacter viscosus sp. nov., two new members in the family Rhodospirillaceae isolated from the rhizosphere of Hypericum perforatum.</title>
        <authorList>
            <person name="Noviana Z."/>
        </authorList>
    </citation>
    <scope>NUCLEOTIDE SEQUENCE [LARGE SCALE GENOMIC DNA]</scope>
    <source>
        <strain evidence="10 11">R5959</strain>
    </source>
</reference>
<dbReference type="InterPro" id="IPR000515">
    <property type="entry name" value="MetI-like"/>
</dbReference>
<dbReference type="EMBL" id="CP042582">
    <property type="protein sequence ID" value="QEX24610.1"/>
    <property type="molecule type" value="Genomic_DNA"/>
</dbReference>
<feature type="domain" description="ABC transmembrane type-1" evidence="9">
    <location>
        <begin position="69"/>
        <end position="257"/>
    </location>
</feature>
<evidence type="ECO:0000256" key="5">
    <source>
        <dbReference type="ARBA" id="ARBA00022692"/>
    </source>
</evidence>
<proteinExistence type="inferred from homology"/>
<organism evidence="10 11">
    <name type="scientific">Hypericibacter adhaerens</name>
    <dbReference type="NCBI Taxonomy" id="2602016"/>
    <lineage>
        <taxon>Bacteria</taxon>
        <taxon>Pseudomonadati</taxon>
        <taxon>Pseudomonadota</taxon>
        <taxon>Alphaproteobacteria</taxon>
        <taxon>Rhodospirillales</taxon>
        <taxon>Dongiaceae</taxon>
        <taxon>Hypericibacter</taxon>
    </lineage>
</organism>
<evidence type="ECO:0000313" key="11">
    <source>
        <dbReference type="Proteomes" id="UP000325797"/>
    </source>
</evidence>
<dbReference type="GO" id="GO:0005886">
    <property type="term" value="C:plasma membrane"/>
    <property type="evidence" value="ECO:0007669"/>
    <property type="project" value="UniProtKB-SubCell"/>
</dbReference>
<feature type="transmembrane region" description="Helical" evidence="8">
    <location>
        <begin position="194"/>
        <end position="215"/>
    </location>
</feature>
<dbReference type="GO" id="GO:0055085">
    <property type="term" value="P:transmembrane transport"/>
    <property type="evidence" value="ECO:0007669"/>
    <property type="project" value="InterPro"/>
</dbReference>
<comment type="similarity">
    <text evidence="8">Belongs to the binding-protein-dependent transport system permease family.</text>
</comment>
<dbReference type="OrthoDB" id="9782004at2"/>
<accession>A0A5J6N770</accession>
<keyword evidence="4" id="KW-0997">Cell inner membrane</keyword>
<evidence type="ECO:0000259" key="9">
    <source>
        <dbReference type="PROSITE" id="PS50928"/>
    </source>
</evidence>
<keyword evidence="11" id="KW-1185">Reference proteome</keyword>
<dbReference type="KEGG" id="hadh:FRZ61_45510"/>
<dbReference type="PANTHER" id="PTHR43357">
    <property type="entry name" value="INNER MEMBRANE ABC TRANSPORTER PERMEASE PROTEIN YDCV"/>
    <property type="match status" value="1"/>
</dbReference>
<feature type="transmembrane region" description="Helical" evidence="8">
    <location>
        <begin position="12"/>
        <end position="45"/>
    </location>
</feature>